<dbReference type="Pfam" id="PF03184">
    <property type="entry name" value="DDE_1"/>
    <property type="match status" value="1"/>
</dbReference>
<sequence length="102" mass="11477">MDKPSQIFNCDESGFADKTDTSKVIAASPTKFPYKNQGPDGTGYNTSKNGWMEENIFFQWFKNMFIPLTATTPKPILLLLDGHTSHQSVRTVELAIEHNIIL</sequence>
<dbReference type="GO" id="GO:0003676">
    <property type="term" value="F:nucleic acid binding"/>
    <property type="evidence" value="ECO:0007669"/>
    <property type="project" value="InterPro"/>
</dbReference>
<protein>
    <recommendedName>
        <fullName evidence="1">DDE-1 domain-containing protein</fullName>
    </recommendedName>
</protein>
<accession>A0A814B4R7</accession>
<keyword evidence="6" id="KW-1185">Reference proteome</keyword>
<dbReference type="Proteomes" id="UP000663829">
    <property type="component" value="Unassembled WGS sequence"/>
</dbReference>
<organism evidence="2 6">
    <name type="scientific">Didymodactylos carnosus</name>
    <dbReference type="NCBI Taxonomy" id="1234261"/>
    <lineage>
        <taxon>Eukaryota</taxon>
        <taxon>Metazoa</taxon>
        <taxon>Spiralia</taxon>
        <taxon>Gnathifera</taxon>
        <taxon>Rotifera</taxon>
        <taxon>Eurotatoria</taxon>
        <taxon>Bdelloidea</taxon>
        <taxon>Philodinida</taxon>
        <taxon>Philodinidae</taxon>
        <taxon>Didymodactylos</taxon>
    </lineage>
</organism>
<evidence type="ECO:0000313" key="2">
    <source>
        <dbReference type="EMBL" id="CAF0923615.1"/>
    </source>
</evidence>
<evidence type="ECO:0000259" key="1">
    <source>
        <dbReference type="Pfam" id="PF03184"/>
    </source>
</evidence>
<dbReference type="Proteomes" id="UP000682733">
    <property type="component" value="Unassembled WGS sequence"/>
</dbReference>
<evidence type="ECO:0000313" key="4">
    <source>
        <dbReference type="EMBL" id="CAF3702604.1"/>
    </source>
</evidence>
<name>A0A814B4R7_9BILA</name>
<dbReference type="AlphaFoldDB" id="A0A814B4R7"/>
<evidence type="ECO:0000313" key="5">
    <source>
        <dbReference type="EMBL" id="CAF3854598.1"/>
    </source>
</evidence>
<proteinExistence type="predicted"/>
<dbReference type="OrthoDB" id="8194222at2759"/>
<reference evidence="2" key="1">
    <citation type="submission" date="2021-02" db="EMBL/GenBank/DDBJ databases">
        <authorList>
            <person name="Nowell W R."/>
        </authorList>
    </citation>
    <scope>NUCLEOTIDE SEQUENCE</scope>
</reference>
<evidence type="ECO:0000313" key="6">
    <source>
        <dbReference type="Proteomes" id="UP000663829"/>
    </source>
</evidence>
<dbReference type="Proteomes" id="UP000677228">
    <property type="component" value="Unassembled WGS sequence"/>
</dbReference>
<feature type="domain" description="DDE-1" evidence="1">
    <location>
        <begin position="28"/>
        <end position="91"/>
    </location>
</feature>
<dbReference type="EMBL" id="CAJNOQ010001858">
    <property type="protein sequence ID" value="CAF0923615.1"/>
    <property type="molecule type" value="Genomic_DNA"/>
</dbReference>
<evidence type="ECO:0000313" key="3">
    <source>
        <dbReference type="EMBL" id="CAF1093110.1"/>
    </source>
</evidence>
<dbReference type="EMBL" id="CAJNOK010009568">
    <property type="protein sequence ID" value="CAF1093110.1"/>
    <property type="molecule type" value="Genomic_DNA"/>
</dbReference>
<dbReference type="InterPro" id="IPR004875">
    <property type="entry name" value="DDE_SF_endonuclease_dom"/>
</dbReference>
<dbReference type="EMBL" id="CAJOBC010001858">
    <property type="protein sequence ID" value="CAF3702604.1"/>
    <property type="molecule type" value="Genomic_DNA"/>
</dbReference>
<gene>
    <name evidence="2" type="ORF">GPM918_LOCUS9793</name>
    <name evidence="3" type="ORF">OVA965_LOCUS18915</name>
    <name evidence="4" type="ORF">SRO942_LOCUS9794</name>
    <name evidence="5" type="ORF">TMI583_LOCUS18925</name>
</gene>
<dbReference type="Proteomes" id="UP000681722">
    <property type="component" value="Unassembled WGS sequence"/>
</dbReference>
<dbReference type="EMBL" id="CAJOBA010009584">
    <property type="protein sequence ID" value="CAF3854598.1"/>
    <property type="molecule type" value="Genomic_DNA"/>
</dbReference>
<comment type="caution">
    <text evidence="2">The sequence shown here is derived from an EMBL/GenBank/DDBJ whole genome shotgun (WGS) entry which is preliminary data.</text>
</comment>